<dbReference type="RefSeq" id="WP_068325737.1">
    <property type="nucleotide sequence ID" value="NZ_CP104874.1"/>
</dbReference>
<evidence type="ECO:0000313" key="3">
    <source>
        <dbReference type="Proteomes" id="UP001381003"/>
    </source>
</evidence>
<proteinExistence type="predicted"/>
<feature type="region of interest" description="Disordered" evidence="1">
    <location>
        <begin position="28"/>
        <end position="48"/>
    </location>
</feature>
<dbReference type="NCBIfam" id="TIGR03544">
    <property type="entry name" value="DivI1A_domain"/>
    <property type="match status" value="1"/>
</dbReference>
<evidence type="ECO:0000256" key="1">
    <source>
        <dbReference type="SAM" id="MobiDB-lite"/>
    </source>
</evidence>
<protein>
    <submittedName>
        <fullName evidence="2">DivIVA domain-containing protein</fullName>
    </submittedName>
</protein>
<evidence type="ECO:0000313" key="2">
    <source>
        <dbReference type="EMBL" id="WWF05770.1"/>
    </source>
</evidence>
<accession>A0ABZ2FHG3</accession>
<reference evidence="2 3" key="1">
    <citation type="submission" date="2022-09" db="EMBL/GenBank/DDBJ databases">
        <title>Complete genome sequence of Janibacter terrae strain COS04-44, PCL-degrading bacteria isolated from oil spilled coast.</title>
        <authorList>
            <person name="Park H."/>
            <person name="Kim J.Y."/>
            <person name="An S.H."/>
            <person name="Lee C.M."/>
            <person name="Weon H.-Y."/>
        </authorList>
    </citation>
    <scope>NUCLEOTIDE SEQUENCE [LARGE SCALE GENOMIC DNA]</scope>
    <source>
        <strain evidence="2 3">COS04-44</strain>
    </source>
</reference>
<name>A0ABZ2FHG3_9MICO</name>
<sequence length="96" mass="10871">MVWIFFILVALLVVVALAAVVTGRFTPDPMAEPVRSTPHHGLPSDPVSAPDIDLVRFDTALRGYRMDQVDDVLDRLQQRLAELEDVQRRHDDPPRD</sequence>
<dbReference type="InterPro" id="IPR019933">
    <property type="entry name" value="DivIVA_domain"/>
</dbReference>
<gene>
    <name evidence="2" type="ORF">N5P18_02525</name>
</gene>
<dbReference type="Proteomes" id="UP001381003">
    <property type="component" value="Chromosome"/>
</dbReference>
<dbReference type="EMBL" id="CP104874">
    <property type="protein sequence ID" value="WWF05770.1"/>
    <property type="molecule type" value="Genomic_DNA"/>
</dbReference>
<keyword evidence="3" id="KW-1185">Reference proteome</keyword>
<organism evidence="2 3">
    <name type="scientific">Janibacter terrae</name>
    <dbReference type="NCBI Taxonomy" id="103817"/>
    <lineage>
        <taxon>Bacteria</taxon>
        <taxon>Bacillati</taxon>
        <taxon>Actinomycetota</taxon>
        <taxon>Actinomycetes</taxon>
        <taxon>Micrococcales</taxon>
        <taxon>Intrasporangiaceae</taxon>
        <taxon>Janibacter</taxon>
    </lineage>
</organism>
<dbReference type="Gene3D" id="6.10.250.660">
    <property type="match status" value="1"/>
</dbReference>